<dbReference type="InterPro" id="IPR029063">
    <property type="entry name" value="SAM-dependent_MTases_sf"/>
</dbReference>
<evidence type="ECO:0000256" key="1">
    <source>
        <dbReference type="ARBA" id="ARBA00010632"/>
    </source>
</evidence>
<dbReference type="GO" id="GO:1990259">
    <property type="term" value="F:histone H2AQ104 methyltransferase activity"/>
    <property type="evidence" value="ECO:0007669"/>
    <property type="project" value="TreeGrafter"/>
</dbReference>
<keyword evidence="7" id="KW-1185">Reference proteome</keyword>
<dbReference type="PANTHER" id="PTHR10335:SF0">
    <property type="entry name" value="RRNA 2'-O-METHYLTRANSFERASE FIBRILLARIN 1-RELATED"/>
    <property type="match status" value="1"/>
</dbReference>
<dbReference type="AlphaFoldDB" id="A0A5J9VZZ7"/>
<feature type="non-terminal residue" evidence="6">
    <location>
        <position position="118"/>
    </location>
</feature>
<keyword evidence="2" id="KW-0698">rRNA processing</keyword>
<comment type="caution">
    <text evidence="6">The sequence shown here is derived from an EMBL/GenBank/DDBJ whole genome shotgun (WGS) entry which is preliminary data.</text>
</comment>
<dbReference type="GO" id="GO:0003723">
    <property type="term" value="F:RNA binding"/>
    <property type="evidence" value="ECO:0007669"/>
    <property type="project" value="UniProtKB-KW"/>
</dbReference>
<dbReference type="GO" id="GO:0008649">
    <property type="term" value="F:rRNA methyltransferase activity"/>
    <property type="evidence" value="ECO:0007669"/>
    <property type="project" value="TreeGrafter"/>
</dbReference>
<evidence type="ECO:0000256" key="3">
    <source>
        <dbReference type="ARBA" id="ARBA00022603"/>
    </source>
</evidence>
<dbReference type="PANTHER" id="PTHR10335">
    <property type="entry name" value="RRNA 2-O-METHYLTRANSFERASE FIBRILLARIN"/>
    <property type="match status" value="1"/>
</dbReference>
<evidence type="ECO:0000256" key="4">
    <source>
        <dbReference type="ARBA" id="ARBA00022679"/>
    </source>
</evidence>
<protein>
    <submittedName>
        <fullName evidence="6">Uncharacterized protein</fullName>
    </submittedName>
</protein>
<dbReference type="Proteomes" id="UP000324897">
    <property type="component" value="Chromosome 4"/>
</dbReference>
<sequence>MRMGQKLSIGFGTPSDPSLLLLFLPAWRCQQHLDCSWQIALPHHDGFGHLTIHFAVYAVEFSHGSGRDFVNIAKMRIHVTPIIDGARHPAKYRMLVGMVDVIFSVLVGNSNFIPSIRI</sequence>
<comment type="similarity">
    <text evidence="1">Belongs to the methyltransferase superfamily. Fibrillarin family.</text>
</comment>
<evidence type="ECO:0000313" key="6">
    <source>
        <dbReference type="EMBL" id="TVU41749.1"/>
    </source>
</evidence>
<organism evidence="6 7">
    <name type="scientific">Eragrostis curvula</name>
    <name type="common">weeping love grass</name>
    <dbReference type="NCBI Taxonomy" id="38414"/>
    <lineage>
        <taxon>Eukaryota</taxon>
        <taxon>Viridiplantae</taxon>
        <taxon>Streptophyta</taxon>
        <taxon>Embryophyta</taxon>
        <taxon>Tracheophyta</taxon>
        <taxon>Spermatophyta</taxon>
        <taxon>Magnoliopsida</taxon>
        <taxon>Liliopsida</taxon>
        <taxon>Poales</taxon>
        <taxon>Poaceae</taxon>
        <taxon>PACMAD clade</taxon>
        <taxon>Chloridoideae</taxon>
        <taxon>Eragrostideae</taxon>
        <taxon>Eragrostidinae</taxon>
        <taxon>Eragrostis</taxon>
    </lineage>
</organism>
<reference evidence="6 7" key="1">
    <citation type="journal article" date="2019" name="Sci. Rep.">
        <title>A high-quality genome of Eragrostis curvula grass provides insights into Poaceae evolution and supports new strategies to enhance forage quality.</title>
        <authorList>
            <person name="Carballo J."/>
            <person name="Santos B.A.C.M."/>
            <person name="Zappacosta D."/>
            <person name="Garbus I."/>
            <person name="Selva J.P."/>
            <person name="Gallo C.A."/>
            <person name="Diaz A."/>
            <person name="Albertini E."/>
            <person name="Caccamo M."/>
            <person name="Echenique V."/>
        </authorList>
    </citation>
    <scope>NUCLEOTIDE SEQUENCE [LARGE SCALE GENOMIC DNA]</scope>
    <source>
        <strain evidence="7">cv. Victoria</strain>
        <tissue evidence="6">Leaf</tissue>
    </source>
</reference>
<dbReference type="GO" id="GO:0000494">
    <property type="term" value="P:box C/D sno(s)RNA 3'-end processing"/>
    <property type="evidence" value="ECO:0007669"/>
    <property type="project" value="TreeGrafter"/>
</dbReference>
<dbReference type="GO" id="GO:0031428">
    <property type="term" value="C:box C/D methylation guide snoRNP complex"/>
    <property type="evidence" value="ECO:0007669"/>
    <property type="project" value="TreeGrafter"/>
</dbReference>
<keyword evidence="4" id="KW-0808">Transferase</keyword>
<evidence type="ECO:0000256" key="2">
    <source>
        <dbReference type="ARBA" id="ARBA00022552"/>
    </source>
</evidence>
<dbReference type="PRINTS" id="PR00052">
    <property type="entry name" value="FIBRILLARIN"/>
</dbReference>
<dbReference type="Pfam" id="PF01269">
    <property type="entry name" value="Fibrillarin"/>
    <property type="match status" value="1"/>
</dbReference>
<evidence type="ECO:0000256" key="5">
    <source>
        <dbReference type="ARBA" id="ARBA00022884"/>
    </source>
</evidence>
<dbReference type="Gene3D" id="3.40.50.150">
    <property type="entry name" value="Vaccinia Virus protein VP39"/>
    <property type="match status" value="1"/>
</dbReference>
<dbReference type="OrthoDB" id="1859733at2759"/>
<dbReference type="InterPro" id="IPR000692">
    <property type="entry name" value="Fibrillarin"/>
</dbReference>
<keyword evidence="3" id="KW-0489">Methyltransferase</keyword>
<gene>
    <name evidence="6" type="ORF">EJB05_15295</name>
</gene>
<accession>A0A5J9VZZ7</accession>
<dbReference type="Gramene" id="TVU41749">
    <property type="protein sequence ID" value="TVU41749"/>
    <property type="gene ID" value="EJB05_15295"/>
</dbReference>
<name>A0A5J9VZZ7_9POAL</name>
<evidence type="ECO:0000313" key="7">
    <source>
        <dbReference type="Proteomes" id="UP000324897"/>
    </source>
</evidence>
<keyword evidence="5" id="KW-0694">RNA-binding</keyword>
<dbReference type="EMBL" id="RWGY01000007">
    <property type="protein sequence ID" value="TVU41749.1"/>
    <property type="molecule type" value="Genomic_DNA"/>
</dbReference>
<proteinExistence type="inferred from homology"/>
<dbReference type="SMART" id="SM01206">
    <property type="entry name" value="Fibrillarin"/>
    <property type="match status" value="1"/>
</dbReference>
<dbReference type="GO" id="GO:0032040">
    <property type="term" value="C:small-subunit processome"/>
    <property type="evidence" value="ECO:0007669"/>
    <property type="project" value="TreeGrafter"/>
</dbReference>